<keyword evidence="1" id="KW-0472">Membrane</keyword>
<reference evidence="2 3" key="1">
    <citation type="submission" date="2016-10" db="EMBL/GenBank/DDBJ databases">
        <authorList>
            <person name="de Groot N.N."/>
        </authorList>
    </citation>
    <scope>NUCLEOTIDE SEQUENCE [LARGE SCALE GENOMIC DNA]</scope>
    <source>
        <strain evidence="2 3">AR67</strain>
    </source>
</reference>
<evidence type="ECO:0000313" key="2">
    <source>
        <dbReference type="EMBL" id="SFD10409.1"/>
    </source>
</evidence>
<dbReference type="EMBL" id="FOKQ01000035">
    <property type="protein sequence ID" value="SFD10409.1"/>
    <property type="molecule type" value="Genomic_DNA"/>
</dbReference>
<organism evidence="2 3">
    <name type="scientific">Ruminococcus albus</name>
    <dbReference type="NCBI Taxonomy" id="1264"/>
    <lineage>
        <taxon>Bacteria</taxon>
        <taxon>Bacillati</taxon>
        <taxon>Bacillota</taxon>
        <taxon>Clostridia</taxon>
        <taxon>Eubacteriales</taxon>
        <taxon>Oscillospiraceae</taxon>
        <taxon>Ruminococcus</taxon>
    </lineage>
</organism>
<dbReference type="AlphaFoldDB" id="A0A1I1PKL3"/>
<sequence length="81" mass="9365">MKKTVLKAINCLWNRLLKLGAIILILAFIVVFPTAIIYKGLHDKIKISPLQALLIVIGFWFVFGVGYLIRKFHDKVKKEKR</sequence>
<accession>A0A1I1PKL3</accession>
<keyword evidence="1" id="KW-1133">Transmembrane helix</keyword>
<gene>
    <name evidence="2" type="ORF">SAMN02910406_03108</name>
</gene>
<feature type="transmembrane region" description="Helical" evidence="1">
    <location>
        <begin position="16"/>
        <end position="38"/>
    </location>
</feature>
<dbReference type="RefSeq" id="WP_074962914.1">
    <property type="nucleotide sequence ID" value="NZ_FOKQ01000035.1"/>
</dbReference>
<name>A0A1I1PKL3_RUMAL</name>
<protein>
    <submittedName>
        <fullName evidence="2">Uncharacterized protein</fullName>
    </submittedName>
</protein>
<feature type="transmembrane region" description="Helical" evidence="1">
    <location>
        <begin position="50"/>
        <end position="69"/>
    </location>
</feature>
<evidence type="ECO:0000313" key="3">
    <source>
        <dbReference type="Proteomes" id="UP000182192"/>
    </source>
</evidence>
<proteinExistence type="predicted"/>
<keyword evidence="1" id="KW-0812">Transmembrane</keyword>
<evidence type="ECO:0000256" key="1">
    <source>
        <dbReference type="SAM" id="Phobius"/>
    </source>
</evidence>
<dbReference type="Proteomes" id="UP000182192">
    <property type="component" value="Unassembled WGS sequence"/>
</dbReference>